<evidence type="ECO:0000256" key="1">
    <source>
        <dbReference type="SAM" id="SignalP"/>
    </source>
</evidence>
<feature type="chain" id="PRO_5012736809" evidence="1">
    <location>
        <begin position="17"/>
        <end position="139"/>
    </location>
</feature>
<gene>
    <name evidence="2" type="ORF">Fcan01_25236</name>
</gene>
<dbReference type="Gene3D" id="2.60.40.770">
    <property type="match status" value="1"/>
</dbReference>
<dbReference type="EMBL" id="LNIX01000036">
    <property type="protein sequence ID" value="OXA39940.1"/>
    <property type="molecule type" value="Genomic_DNA"/>
</dbReference>
<dbReference type="InterPro" id="IPR014756">
    <property type="entry name" value="Ig_E-set"/>
</dbReference>
<name>A0A226D4D9_FOLCA</name>
<keyword evidence="3" id="KW-1185">Reference proteome</keyword>
<accession>A0A226D4D9</accession>
<dbReference type="SUPFAM" id="SSF81296">
    <property type="entry name" value="E set domains"/>
    <property type="match status" value="1"/>
</dbReference>
<feature type="signal peptide" evidence="1">
    <location>
        <begin position="1"/>
        <end position="16"/>
    </location>
</feature>
<sequence>MKGFAIFALCIVAVSAGIVDHEACGGAGQVRQVRISDCEGVVAEMRQGVEYAVEADVVPAASSAGLHLKVTVVFMGNTIPIIDAVVPNSAVQPGVQYTLQWSITPGAIPVGNTVPVTSEVSDAASTTVLMCARITARII</sequence>
<comment type="caution">
    <text evidence="2">The sequence shown here is derived from an EMBL/GenBank/DDBJ whole genome shotgun (WGS) entry which is preliminary data.</text>
</comment>
<keyword evidence="1" id="KW-0732">Signal</keyword>
<evidence type="ECO:0000313" key="2">
    <source>
        <dbReference type="EMBL" id="OXA39940.1"/>
    </source>
</evidence>
<evidence type="ECO:0000313" key="3">
    <source>
        <dbReference type="Proteomes" id="UP000198287"/>
    </source>
</evidence>
<dbReference type="AlphaFoldDB" id="A0A226D4D9"/>
<proteinExistence type="predicted"/>
<protein>
    <submittedName>
        <fullName evidence="2">Mite group 2 allergen Lep d 2</fullName>
    </submittedName>
</protein>
<reference evidence="2 3" key="1">
    <citation type="submission" date="2015-12" db="EMBL/GenBank/DDBJ databases">
        <title>The genome of Folsomia candida.</title>
        <authorList>
            <person name="Faddeeva A."/>
            <person name="Derks M.F."/>
            <person name="Anvar Y."/>
            <person name="Smit S."/>
            <person name="Van Straalen N."/>
            <person name="Roelofs D."/>
        </authorList>
    </citation>
    <scope>NUCLEOTIDE SEQUENCE [LARGE SCALE GENOMIC DNA]</scope>
    <source>
        <strain evidence="2 3">VU population</strain>
        <tissue evidence="2">Whole body</tissue>
    </source>
</reference>
<organism evidence="2 3">
    <name type="scientific">Folsomia candida</name>
    <name type="common">Springtail</name>
    <dbReference type="NCBI Taxonomy" id="158441"/>
    <lineage>
        <taxon>Eukaryota</taxon>
        <taxon>Metazoa</taxon>
        <taxon>Ecdysozoa</taxon>
        <taxon>Arthropoda</taxon>
        <taxon>Hexapoda</taxon>
        <taxon>Collembola</taxon>
        <taxon>Entomobryomorpha</taxon>
        <taxon>Isotomoidea</taxon>
        <taxon>Isotomidae</taxon>
        <taxon>Proisotominae</taxon>
        <taxon>Folsomia</taxon>
    </lineage>
</organism>
<dbReference type="Proteomes" id="UP000198287">
    <property type="component" value="Unassembled WGS sequence"/>
</dbReference>